<dbReference type="Pfam" id="PF00615">
    <property type="entry name" value="RGS"/>
    <property type="match status" value="1"/>
</dbReference>
<reference evidence="7" key="1">
    <citation type="submission" date="2025-08" db="UniProtKB">
        <authorList>
            <consortium name="RefSeq"/>
        </authorList>
    </citation>
    <scope>IDENTIFICATION</scope>
</reference>
<organism evidence="6 7">
    <name type="scientific">Hydra vulgaris</name>
    <name type="common">Hydra</name>
    <name type="synonym">Hydra attenuata</name>
    <dbReference type="NCBI Taxonomy" id="6087"/>
    <lineage>
        <taxon>Eukaryota</taxon>
        <taxon>Metazoa</taxon>
        <taxon>Cnidaria</taxon>
        <taxon>Hydrozoa</taxon>
        <taxon>Hydroidolina</taxon>
        <taxon>Anthoathecata</taxon>
        <taxon>Aplanulata</taxon>
        <taxon>Hydridae</taxon>
        <taxon>Hydra</taxon>
    </lineage>
</organism>
<dbReference type="SUPFAM" id="SSF48097">
    <property type="entry name" value="Regulator of G-protein signaling, RGS"/>
    <property type="match status" value="1"/>
</dbReference>
<dbReference type="Gene3D" id="1.10.167.10">
    <property type="entry name" value="Regulator of G-protein Signalling 4, domain 2"/>
    <property type="match status" value="1"/>
</dbReference>
<dbReference type="InterPro" id="IPR013937">
    <property type="entry name" value="Sorting_nexin_C"/>
</dbReference>
<dbReference type="PROSITE" id="PS50195">
    <property type="entry name" value="PX"/>
    <property type="match status" value="1"/>
</dbReference>
<feature type="domain" description="PX" evidence="4">
    <location>
        <begin position="606"/>
        <end position="722"/>
    </location>
</feature>
<dbReference type="SMART" id="SM00315">
    <property type="entry name" value="RGS"/>
    <property type="match status" value="1"/>
</dbReference>
<keyword evidence="6" id="KW-1185">Reference proteome</keyword>
<dbReference type="InterPro" id="IPR044926">
    <property type="entry name" value="RGS_subdomain_2"/>
</dbReference>
<evidence type="ECO:0000256" key="2">
    <source>
        <dbReference type="SAM" id="Phobius"/>
    </source>
</evidence>
<dbReference type="SMART" id="SM00313">
    <property type="entry name" value="PXA"/>
    <property type="match status" value="1"/>
</dbReference>
<dbReference type="Pfam" id="PF00787">
    <property type="entry name" value="PX"/>
    <property type="match status" value="1"/>
</dbReference>
<dbReference type="Pfam" id="PF08628">
    <property type="entry name" value="Nexin_C"/>
    <property type="match status" value="1"/>
</dbReference>
<gene>
    <name evidence="7" type="primary">LOC100206823</name>
</gene>
<evidence type="ECO:0000256" key="1">
    <source>
        <dbReference type="ARBA" id="ARBA00010883"/>
    </source>
</evidence>
<dbReference type="PROSITE" id="PS50132">
    <property type="entry name" value="RGS"/>
    <property type="match status" value="1"/>
</dbReference>
<dbReference type="InterPro" id="IPR003114">
    <property type="entry name" value="Phox_assoc"/>
</dbReference>
<dbReference type="Proteomes" id="UP001652625">
    <property type="component" value="Chromosome 11"/>
</dbReference>
<dbReference type="RefSeq" id="XP_065667120.1">
    <property type="nucleotide sequence ID" value="XM_065811048.1"/>
</dbReference>
<dbReference type="SMART" id="SM00312">
    <property type="entry name" value="PX"/>
    <property type="match status" value="1"/>
</dbReference>
<feature type="domain" description="PXA" evidence="5">
    <location>
        <begin position="109"/>
        <end position="303"/>
    </location>
</feature>
<evidence type="ECO:0000313" key="7">
    <source>
        <dbReference type="RefSeq" id="XP_065667120.1"/>
    </source>
</evidence>
<evidence type="ECO:0000259" key="3">
    <source>
        <dbReference type="PROSITE" id="PS50132"/>
    </source>
</evidence>
<dbReference type="Gene3D" id="3.30.1520.10">
    <property type="entry name" value="Phox-like domain"/>
    <property type="match status" value="1"/>
</dbReference>
<evidence type="ECO:0000259" key="4">
    <source>
        <dbReference type="PROSITE" id="PS50195"/>
    </source>
</evidence>
<keyword evidence="2" id="KW-0472">Membrane</keyword>
<sequence length="959" mass="111475">MVETVKSSRTYDQIVLPSNLLWILLAFFLYIVTFGVIGTLFSVLYVLLFISGFALVIGKWSIKKSKCILSSDDVQLFTFKDNFCGIPFIFEKINKAPYDYKYDKRMTGSSGIDDVIQEILHYFLRDYIHNWYLSITDDERFLYELRQTIQHIVIMFATRSKEVQWVPFLTTRLVDIFATHLRIFRITKERIERKNNATNLSVDETLAQAEIDLEEIFFSVENEVEGISRQAVCLDDEIEQKYLQDVTELLLYLLLPPEQFQDKLVRAFLLEVIATSVFLPTIKMVCDPDYVNQNISWMCNKDTTFTVEAFLTTIRYSTDIDDIEETKKKVDIEIAKLRSQDSHVLESNDSEMSIKQQLSSLMYVRKLCVTTLRRLKNGRAEEAALALEEPDNEFMEMLPSAQNMPKLTLKEILEDNTALSYFIEFMATYNAEHYVFFHLTIEGFRATAIQQLCILAEETTKAHNKKLAVPSSENFEQLRQAAFNIYEEYLSPKASPRILLDDQLVRKIVKDIKSTEPSGAYFDNAHMAVYKILSSQKYYGTFLNSTAYVKCLVDLDLVNKSEDDQSLHNADDRSRTMSVVSNASNHSRIMHDEPPFMQPWTPDNDLRISALIGQANIMNNGSKSYAIYTIHVCRTTSEGSRNWTVIRRYSDFHDFHMQLREKYESLHWLQLPVKKKFGNMDQDFIDKRKYALENYLQPLLDTTLLAENPGLFELVVGFLEQGEYYPGKSAMARKIDHIINPLQNSISSVSKSVKSKADFWIKKNNSITNLDRDTNIGKLSDALDSEVVDNIPLRILLLLMDEVFDLKERNQWLRRRIVSILREIIKATFGDRINRKIVDWLDFATNSPQIAEYLKQFRDAYWPGGVLAEATPERDIDTRRKMRMVTKAKMLGSIPDELRRFLGSEAVREGTSRVFEMFQHSNLNKRLFYVCFEALVEEIFVDNKFGEIFKRIHKKKTTE</sequence>
<name>A0ABM4CYU3_HYDVU</name>
<proteinExistence type="inferred from homology"/>
<feature type="domain" description="RGS" evidence="3">
    <location>
        <begin position="408"/>
        <end position="538"/>
    </location>
</feature>
<dbReference type="SUPFAM" id="SSF64268">
    <property type="entry name" value="PX domain"/>
    <property type="match status" value="1"/>
</dbReference>
<keyword evidence="2" id="KW-0812">Transmembrane</keyword>
<evidence type="ECO:0000313" key="6">
    <source>
        <dbReference type="Proteomes" id="UP001652625"/>
    </source>
</evidence>
<protein>
    <submittedName>
        <fullName evidence="7">Sorting nexin-13 isoform X3</fullName>
    </submittedName>
</protein>
<dbReference type="InterPro" id="IPR036305">
    <property type="entry name" value="RGS_sf"/>
</dbReference>
<comment type="similarity">
    <text evidence="1">Belongs to the sorting nexin family.</text>
</comment>
<accession>A0ABM4CYU3</accession>
<evidence type="ECO:0000259" key="5">
    <source>
        <dbReference type="PROSITE" id="PS51207"/>
    </source>
</evidence>
<dbReference type="PROSITE" id="PS51207">
    <property type="entry name" value="PXA"/>
    <property type="match status" value="1"/>
</dbReference>
<dbReference type="InterPro" id="IPR036871">
    <property type="entry name" value="PX_dom_sf"/>
</dbReference>
<dbReference type="PANTHER" id="PTHR22775">
    <property type="entry name" value="SORTING NEXIN"/>
    <property type="match status" value="1"/>
</dbReference>
<dbReference type="InterPro" id="IPR016137">
    <property type="entry name" value="RGS"/>
</dbReference>
<feature type="transmembrane region" description="Helical" evidence="2">
    <location>
        <begin position="20"/>
        <end position="37"/>
    </location>
</feature>
<dbReference type="InterPro" id="IPR001683">
    <property type="entry name" value="PX_dom"/>
</dbReference>
<dbReference type="GeneID" id="100206823"/>
<keyword evidence="2" id="KW-1133">Transmembrane helix</keyword>
<dbReference type="Pfam" id="PF02194">
    <property type="entry name" value="PXA"/>
    <property type="match status" value="1"/>
</dbReference>
<dbReference type="PANTHER" id="PTHR22775:SF3">
    <property type="entry name" value="SORTING NEXIN-13"/>
    <property type="match status" value="1"/>
</dbReference>